<evidence type="ECO:0000256" key="4">
    <source>
        <dbReference type="ARBA" id="ARBA00022723"/>
    </source>
</evidence>
<gene>
    <name evidence="10" type="ORF">HLB44_24220</name>
</gene>
<evidence type="ECO:0000256" key="8">
    <source>
        <dbReference type="ARBA" id="ARBA00034078"/>
    </source>
</evidence>
<dbReference type="CDD" id="cd00207">
    <property type="entry name" value="fer2"/>
    <property type="match status" value="1"/>
</dbReference>
<reference evidence="10 11" key="1">
    <citation type="submission" date="2020-05" db="EMBL/GenBank/DDBJ databases">
        <title>Aquincola sp. isolate from soil.</title>
        <authorList>
            <person name="Han J."/>
            <person name="Kim D.-U."/>
        </authorList>
    </citation>
    <scope>NUCLEOTIDE SEQUENCE [LARGE SCALE GENOMIC DNA]</scope>
    <source>
        <strain evidence="10 11">S2</strain>
    </source>
</reference>
<dbReference type="Gene3D" id="3.10.20.30">
    <property type="match status" value="1"/>
</dbReference>
<accession>A0ABX2ENH3</accession>
<organism evidence="10 11">
    <name type="scientific">Pseudaquabacterium terrae</name>
    <dbReference type="NCBI Taxonomy" id="2732868"/>
    <lineage>
        <taxon>Bacteria</taxon>
        <taxon>Pseudomonadati</taxon>
        <taxon>Pseudomonadota</taxon>
        <taxon>Betaproteobacteria</taxon>
        <taxon>Burkholderiales</taxon>
        <taxon>Sphaerotilaceae</taxon>
        <taxon>Pseudaquabacterium</taxon>
    </lineage>
</organism>
<dbReference type="EMBL" id="JABRWJ010000007">
    <property type="protein sequence ID" value="NRF70117.1"/>
    <property type="molecule type" value="Genomic_DNA"/>
</dbReference>
<dbReference type="Proteomes" id="UP000737171">
    <property type="component" value="Unassembled WGS sequence"/>
</dbReference>
<evidence type="ECO:0000256" key="1">
    <source>
        <dbReference type="ARBA" id="ARBA00007874"/>
    </source>
</evidence>
<evidence type="ECO:0000256" key="7">
    <source>
        <dbReference type="ARBA" id="ARBA00023014"/>
    </source>
</evidence>
<dbReference type="InterPro" id="IPR036010">
    <property type="entry name" value="2Fe-2S_ferredoxin-like_sf"/>
</dbReference>
<evidence type="ECO:0000313" key="11">
    <source>
        <dbReference type="Proteomes" id="UP000737171"/>
    </source>
</evidence>
<evidence type="ECO:0000256" key="5">
    <source>
        <dbReference type="ARBA" id="ARBA00022982"/>
    </source>
</evidence>
<evidence type="ECO:0000313" key="10">
    <source>
        <dbReference type="EMBL" id="NRF70117.1"/>
    </source>
</evidence>
<keyword evidence="5" id="KW-0249">Electron transport</keyword>
<dbReference type="InterPro" id="IPR012675">
    <property type="entry name" value="Beta-grasp_dom_sf"/>
</dbReference>
<dbReference type="InterPro" id="IPR001041">
    <property type="entry name" value="2Fe-2S_ferredoxin-type"/>
</dbReference>
<keyword evidence="6" id="KW-0408">Iron</keyword>
<evidence type="ECO:0000256" key="3">
    <source>
        <dbReference type="ARBA" id="ARBA00022714"/>
    </source>
</evidence>
<evidence type="ECO:0000256" key="2">
    <source>
        <dbReference type="ARBA" id="ARBA00022448"/>
    </source>
</evidence>
<keyword evidence="2" id="KW-0813">Transport</keyword>
<comment type="similarity">
    <text evidence="1">Belongs to the 2Fe2S plant-type ferredoxin family.</text>
</comment>
<name>A0ABX2ENH3_9BURK</name>
<dbReference type="PROSITE" id="PS51085">
    <property type="entry name" value="2FE2S_FER_2"/>
    <property type="match status" value="1"/>
</dbReference>
<dbReference type="SUPFAM" id="SSF54292">
    <property type="entry name" value="2Fe-2S ferredoxin-like"/>
    <property type="match status" value="1"/>
</dbReference>
<dbReference type="PANTHER" id="PTHR43112">
    <property type="entry name" value="FERREDOXIN"/>
    <property type="match status" value="1"/>
</dbReference>
<sequence>MEYQMHVLPADQRMAVSADQTLLQAALHAGLRLPHSCRNGTCRSCMCRLIDGRIGYRIAWPGLLAEEKVEGWILPCVAYPETDVVIDAPAASAA</sequence>
<dbReference type="Pfam" id="PF00111">
    <property type="entry name" value="Fer2"/>
    <property type="match status" value="1"/>
</dbReference>
<dbReference type="PANTHER" id="PTHR43112:SF3">
    <property type="entry name" value="FERREDOXIN-2, CHLOROPLASTIC"/>
    <property type="match status" value="1"/>
</dbReference>
<feature type="domain" description="2Fe-2S ferredoxin-type" evidence="9">
    <location>
        <begin position="3"/>
        <end position="92"/>
    </location>
</feature>
<keyword evidence="4" id="KW-0479">Metal-binding</keyword>
<keyword evidence="7" id="KW-0411">Iron-sulfur</keyword>
<keyword evidence="3" id="KW-0001">2Fe-2S</keyword>
<keyword evidence="11" id="KW-1185">Reference proteome</keyword>
<comment type="caution">
    <text evidence="10">The sequence shown here is derived from an EMBL/GenBank/DDBJ whole genome shotgun (WGS) entry which is preliminary data.</text>
</comment>
<protein>
    <submittedName>
        <fullName evidence="10">2Fe-2S iron-sulfur cluster binding domain-containing protein</fullName>
    </submittedName>
</protein>
<proteinExistence type="inferred from homology"/>
<evidence type="ECO:0000259" key="9">
    <source>
        <dbReference type="PROSITE" id="PS51085"/>
    </source>
</evidence>
<comment type="cofactor">
    <cofactor evidence="8">
        <name>[2Fe-2S] cluster</name>
        <dbReference type="ChEBI" id="CHEBI:190135"/>
    </cofactor>
</comment>
<evidence type="ECO:0000256" key="6">
    <source>
        <dbReference type="ARBA" id="ARBA00023004"/>
    </source>
</evidence>